<name>A0A9X3CAM8_9FLAO</name>
<protein>
    <submittedName>
        <fullName evidence="2">Gliding motility-associated C-terminal domain-containing protein</fullName>
    </submittedName>
</protein>
<accession>A0A9X3CAM8</accession>
<comment type="caution">
    <text evidence="2">The sequence shown here is derived from an EMBL/GenBank/DDBJ whole genome shotgun (WGS) entry which is preliminary data.</text>
</comment>
<keyword evidence="3" id="KW-1185">Reference proteome</keyword>
<keyword evidence="1" id="KW-0732">Signal</keyword>
<dbReference type="RefSeq" id="WP_264288802.1">
    <property type="nucleotide sequence ID" value="NZ_JAOZEV010000033.1"/>
</dbReference>
<evidence type="ECO:0000256" key="1">
    <source>
        <dbReference type="SAM" id="SignalP"/>
    </source>
</evidence>
<feature type="signal peptide" evidence="1">
    <location>
        <begin position="1"/>
        <end position="26"/>
    </location>
</feature>
<feature type="chain" id="PRO_5040951901" evidence="1">
    <location>
        <begin position="27"/>
        <end position="410"/>
    </location>
</feature>
<evidence type="ECO:0000313" key="3">
    <source>
        <dbReference type="Proteomes" id="UP001151133"/>
    </source>
</evidence>
<gene>
    <name evidence="2" type="ORF">OIU80_20330</name>
</gene>
<sequence length="410" mass="45853">MTKIYISTIILAICAVGKLNAQTVNAGELVMMPGTQFSTVGDFNNIPAGDVVNDGAFFVYANFNNDGMVTFTPSLNTGLVHFKGTTGAQHISGTLPSELNNVRFENKSAQPAFLLDGDISVGGTSNFYYGIVDNSNYNGKIVFEANATHDNASNESFVLGHAEQKGKNEFEFPVGDEGYYRSMAIGQSSQDGKNYVSEYFKKNSNDEYPHNKKQNKILLINNAEYWKFDTTDKAIDFALTLSWHEDTTPDEIIKNPENETSIGIVRWDETDKEWKFYDVATDSNNKTVTAKITKDGVFTLARINKALPPKEEDVVVYNGFSPNEDGINDFFFIEGLSIYPDNTLEIYNRWGVKVFETSGYGIDGNWFKGISEGRATISKGEKLSTGTYFYILRYKTSKDITREKVGYLYF</sequence>
<dbReference type="Pfam" id="PF13585">
    <property type="entry name" value="CHU_C"/>
    <property type="match status" value="1"/>
</dbReference>
<organism evidence="2 3">
    <name type="scientific">Flavobacterium frigoritolerans</name>
    <dbReference type="NCBI Taxonomy" id="2987686"/>
    <lineage>
        <taxon>Bacteria</taxon>
        <taxon>Pseudomonadati</taxon>
        <taxon>Bacteroidota</taxon>
        <taxon>Flavobacteriia</taxon>
        <taxon>Flavobacteriales</taxon>
        <taxon>Flavobacteriaceae</taxon>
        <taxon>Flavobacterium</taxon>
    </lineage>
</organism>
<dbReference type="AlphaFoldDB" id="A0A9X3CAM8"/>
<dbReference type="Proteomes" id="UP001151133">
    <property type="component" value="Unassembled WGS sequence"/>
</dbReference>
<reference evidence="2" key="1">
    <citation type="submission" date="2022-10" db="EMBL/GenBank/DDBJ databases">
        <title>Two novel species of Flavobacterium.</title>
        <authorList>
            <person name="Liu Q."/>
            <person name="Xin Y.-H."/>
        </authorList>
    </citation>
    <scope>NUCLEOTIDE SEQUENCE</scope>
    <source>
        <strain evidence="2">LS1R47</strain>
    </source>
</reference>
<dbReference type="EMBL" id="JAOZEV010000033">
    <property type="protein sequence ID" value="MCV9934637.1"/>
    <property type="molecule type" value="Genomic_DNA"/>
</dbReference>
<proteinExistence type="predicted"/>
<evidence type="ECO:0000313" key="2">
    <source>
        <dbReference type="EMBL" id="MCV9934637.1"/>
    </source>
</evidence>